<gene>
    <name evidence="2" type="ORF">HAX54_047300</name>
</gene>
<sequence>MLSSDVDHYDDGKVVDEVEVEYGVSLKKEETVVSLKDIGKRLVKKTMDAKIVKYIKRLKQKTLSSQTYSPPKLMLKNKMVDKDEVILSTHKLNAIISGNKVEKKGNHGAFTILCTLQTADKFIKKLVDIVDDVLVQVGKFTLLADFVVLNYTVDFKNPIILGRERVLDGKGFENISMIDDPKVDIDTGDPNQKEFKESCCNESQDDLLDLVTSRDEEPLDEI</sequence>
<proteinExistence type="predicted"/>
<organism evidence="2 3">
    <name type="scientific">Datura stramonium</name>
    <name type="common">Jimsonweed</name>
    <name type="synonym">Common thornapple</name>
    <dbReference type="NCBI Taxonomy" id="4076"/>
    <lineage>
        <taxon>Eukaryota</taxon>
        <taxon>Viridiplantae</taxon>
        <taxon>Streptophyta</taxon>
        <taxon>Embryophyta</taxon>
        <taxon>Tracheophyta</taxon>
        <taxon>Spermatophyta</taxon>
        <taxon>Magnoliopsida</taxon>
        <taxon>eudicotyledons</taxon>
        <taxon>Gunneridae</taxon>
        <taxon>Pentapetalae</taxon>
        <taxon>asterids</taxon>
        <taxon>lamiids</taxon>
        <taxon>Solanales</taxon>
        <taxon>Solanaceae</taxon>
        <taxon>Solanoideae</taxon>
        <taxon>Datureae</taxon>
        <taxon>Datura</taxon>
    </lineage>
</organism>
<feature type="compositionally biased region" description="Basic and acidic residues" evidence="1">
    <location>
        <begin position="183"/>
        <end position="199"/>
    </location>
</feature>
<dbReference type="Proteomes" id="UP000823775">
    <property type="component" value="Unassembled WGS sequence"/>
</dbReference>
<evidence type="ECO:0000256" key="1">
    <source>
        <dbReference type="SAM" id="MobiDB-lite"/>
    </source>
</evidence>
<protein>
    <submittedName>
        <fullName evidence="2">Uncharacterized protein</fullName>
    </submittedName>
</protein>
<keyword evidence="3" id="KW-1185">Reference proteome</keyword>
<dbReference type="EMBL" id="JACEIK010007610">
    <property type="protein sequence ID" value="MCE3050467.1"/>
    <property type="molecule type" value="Genomic_DNA"/>
</dbReference>
<accession>A0ABS8WKW5</accession>
<evidence type="ECO:0000313" key="3">
    <source>
        <dbReference type="Proteomes" id="UP000823775"/>
    </source>
</evidence>
<feature type="region of interest" description="Disordered" evidence="1">
    <location>
        <begin position="183"/>
        <end position="204"/>
    </location>
</feature>
<dbReference type="PANTHER" id="PTHR33067:SF9">
    <property type="entry name" value="RNA-DIRECTED DNA POLYMERASE"/>
    <property type="match status" value="1"/>
</dbReference>
<comment type="caution">
    <text evidence="2">The sequence shown here is derived from an EMBL/GenBank/DDBJ whole genome shotgun (WGS) entry which is preliminary data.</text>
</comment>
<name>A0ABS8WKW5_DATST</name>
<dbReference type="PANTHER" id="PTHR33067">
    <property type="entry name" value="RNA-DIRECTED DNA POLYMERASE-RELATED"/>
    <property type="match status" value="1"/>
</dbReference>
<evidence type="ECO:0000313" key="2">
    <source>
        <dbReference type="EMBL" id="MCE3050467.1"/>
    </source>
</evidence>
<reference evidence="2 3" key="1">
    <citation type="journal article" date="2021" name="BMC Genomics">
        <title>Datura genome reveals duplications of psychoactive alkaloid biosynthetic genes and high mutation rate following tissue culture.</title>
        <authorList>
            <person name="Rajewski A."/>
            <person name="Carter-House D."/>
            <person name="Stajich J."/>
            <person name="Litt A."/>
        </authorList>
    </citation>
    <scope>NUCLEOTIDE SEQUENCE [LARGE SCALE GENOMIC DNA]</scope>
    <source>
        <strain evidence="2">AR-01</strain>
    </source>
</reference>